<feature type="region of interest" description="Disordered" evidence="1">
    <location>
        <begin position="165"/>
        <end position="190"/>
    </location>
</feature>
<organism evidence="2 3">
    <name type="scientific">Leishmania naiffi</name>
    <dbReference type="NCBI Taxonomy" id="5678"/>
    <lineage>
        <taxon>Eukaryota</taxon>
        <taxon>Discoba</taxon>
        <taxon>Euglenozoa</taxon>
        <taxon>Kinetoplastea</taxon>
        <taxon>Metakinetoplastina</taxon>
        <taxon>Trypanosomatida</taxon>
        <taxon>Trypanosomatidae</taxon>
        <taxon>Leishmaniinae</taxon>
        <taxon>Leishmania</taxon>
        <taxon>Leishmania naiffi species complex</taxon>
    </lineage>
</organism>
<proteinExistence type="predicted"/>
<feature type="compositionally biased region" description="Gly residues" evidence="1">
    <location>
        <begin position="1268"/>
        <end position="1285"/>
    </location>
</feature>
<evidence type="ECO:0000313" key="3">
    <source>
        <dbReference type="Proteomes" id="UP001501274"/>
    </source>
</evidence>
<accession>A0AAW3C0Q3</accession>
<feature type="compositionally biased region" description="Polar residues" evidence="1">
    <location>
        <begin position="251"/>
        <end position="265"/>
    </location>
</feature>
<dbReference type="EMBL" id="JBAMZN010000013">
    <property type="protein sequence ID" value="KAL0528389.1"/>
    <property type="molecule type" value="Genomic_DNA"/>
</dbReference>
<reference evidence="2 3" key="1">
    <citation type="submission" date="2024-02" db="EMBL/GenBank/DDBJ databases">
        <title>FIRST GENOME SEQUENCES OF Leishmania (Viannia) shawi, Leishmania (Viannia) lindenbergi AND Leishmania (Viannia) utingensis.</title>
        <authorList>
            <person name="Resadore F."/>
            <person name="Custodio M.G.F."/>
            <person name="Boite M.C."/>
            <person name="Cupolillo E."/>
            <person name="Ferreira G.E.M."/>
        </authorList>
    </citation>
    <scope>NUCLEOTIDE SEQUENCE [LARGE SCALE GENOMIC DNA]</scope>
    <source>
        <strain evidence="2 3">MDAS/BR/1979/M5533</strain>
    </source>
</reference>
<dbReference type="Proteomes" id="UP001501274">
    <property type="component" value="Unassembled WGS sequence"/>
</dbReference>
<feature type="compositionally biased region" description="Basic residues" evidence="1">
    <location>
        <begin position="180"/>
        <end position="189"/>
    </location>
</feature>
<feature type="region of interest" description="Disordered" evidence="1">
    <location>
        <begin position="243"/>
        <end position="386"/>
    </location>
</feature>
<protein>
    <submittedName>
        <fullName evidence="2">Uncharacterized protein</fullName>
    </submittedName>
</protein>
<feature type="compositionally biased region" description="Polar residues" evidence="1">
    <location>
        <begin position="1416"/>
        <end position="1429"/>
    </location>
</feature>
<gene>
    <name evidence="2" type="ORF">Q4I28_001766</name>
</gene>
<evidence type="ECO:0000256" key="1">
    <source>
        <dbReference type="SAM" id="MobiDB-lite"/>
    </source>
</evidence>
<feature type="region of interest" description="Disordered" evidence="1">
    <location>
        <begin position="929"/>
        <end position="977"/>
    </location>
</feature>
<feature type="region of interest" description="Disordered" evidence="1">
    <location>
        <begin position="1377"/>
        <end position="1437"/>
    </location>
</feature>
<name>A0AAW3C0Q3_9TRYP</name>
<feature type="compositionally biased region" description="Low complexity" evidence="1">
    <location>
        <begin position="281"/>
        <end position="292"/>
    </location>
</feature>
<feature type="compositionally biased region" description="Basic and acidic residues" evidence="1">
    <location>
        <begin position="355"/>
        <end position="364"/>
    </location>
</feature>
<feature type="region of interest" description="Disordered" evidence="1">
    <location>
        <begin position="552"/>
        <end position="572"/>
    </location>
</feature>
<sequence>MSASSNLEKLLPSLYEFLSAHPSDAYASASAAPTQRSGDDLYPGYSSDSCHSNATNPSAISSSSLGSDLACATPAIIVQSYTRWRRCITVWRRVIGNDSLFLTVLLHAGCLWCPNYAALYRAKGDIATRAQQQRRSAQAAPTSEDKFALEVGSATLEGEQASLVMRPWTTSTSDTPHNSPVKRRSKRGGKVAAKTAAHSISVLAAAVDAHAELAAMCPASVWALHVLHFLRVEEVCTVPCSCSNAKPARQGNMTRTNSETSSYASWSPHGGSGDSSENEFSITSSNSRTSRSGSRDSHSSIESARANSDRTSDAVDGCIASGRKPAAGRGWGGGRRRGGRGDGGGSGQRGMKRQNRPERAERHLASSTSGDRTRRRRRDGERACGGRLPFDASWKKWAASSSLLPKLSKNESDGGGGGDKHLRSTLAAVLSVLQQQEQQRVSARLRDGTVDGDVGETNEKTPHGRREGFGAGYRTCDCGNSILNGASVTAEQKHALLLRATITLVSEEEPLVQQVATALVNEWLDLMSVETSTPQSRVTTTSGPAEVMGEVTTLSDGSAPRRRSGLPRAQSSPCADTSVQALHRHRLCDARNYWLSCLLKMVAYLDGVHSALREENIHMSAVLARQGIAPQDAEDIFTKSLPAIFNCVLVEEALHSAATALPASQPCTFTTWATSPLLASACGSPALRLWMPPPALLLPFHLIGRGSVFGVWVPPGVASRRGSIDYLPALASARTSTRVHGRFVSYVIDSHGLHLGTEPYCRCGALLPESKSVDTERRGGVEALQSCKRASVGVNGQDMTSHPRPPRHSSGHCRLGFAVRCAEPESLLETHYLTSLEYLLPALRVPDVKSQLTANGDLPRDQLEPQQQQQPALRWWTCTLNETVGTPRMDVYASRTLLMLPIPTHNTLDSTAGHAASSARVDAAGTTTNTLTVGGTHHAETRAKSGPSALASPSATVGARKRPRGGLHRGPTVSAEEQAVRRQHPLLYHAMRLQLRAGKFACKGGSGGSESGDTELVLLYGHPRGEETTMLRHMGFTVRTGSHHRLGRGGATFARRMDPPAGSSVTELNSGVGGGRGRLTLSRDALGTTLEGMYLIARRVLGLQGLFVSSASALTTPAAAAAAAEARTSGKGSPSVTGAAARGDGDACASLNGTTLTHMAASTLGPQTEKEALGTVAATLALMCLVLSHNLLDDLLEQPFLVLWTTELASFVLDVSLLMPRPLPRLLKADGFALALLLQPAQSLLLMVGLAATLVTREVHMAAASNQGGEGGDGSNGGKGRGAGGTSSTSTSTIPQSHPWWFTFRSTVLRDTELPSCLYSGVWPIVEKAEATLATLLAEARRDTSGNRQASDGKHSHPSLLVGSDGGEEYAVAGAPMHVSGRGGRRGGAGGRRVLSLSAPSPPTAAGRQPLVDALGTSSPKNSDVTPHGSTIDRANPYGHRLLLKESRAGGAPGELSAKATPNRNSNAAAGGAGSVVSADQSYLPRRLCGHAVLCQDDDTWSAEAGSSDTQAASRALSFPEGVRVVSGTEGALLRTSSAHVKVVSTLSRTFSLSLGGVTLLPQLTAAFASALWVSLEAEEMYSGSSAA</sequence>
<evidence type="ECO:0000313" key="2">
    <source>
        <dbReference type="EMBL" id="KAL0528389.1"/>
    </source>
</evidence>
<feature type="compositionally biased region" description="Polar residues" evidence="1">
    <location>
        <begin position="168"/>
        <end position="178"/>
    </location>
</feature>
<keyword evidence="3" id="KW-1185">Reference proteome</keyword>
<feature type="region of interest" description="Disordered" evidence="1">
    <location>
        <begin position="1450"/>
        <end position="1472"/>
    </location>
</feature>
<feature type="region of interest" description="Disordered" evidence="1">
    <location>
        <begin position="1265"/>
        <end position="1295"/>
    </location>
</feature>
<comment type="caution">
    <text evidence="2">The sequence shown here is derived from an EMBL/GenBank/DDBJ whole genome shotgun (WGS) entry which is preliminary data.</text>
</comment>